<dbReference type="RefSeq" id="WP_264500059.1">
    <property type="nucleotide sequence ID" value="NZ_JAPDDS010000002.1"/>
</dbReference>
<dbReference type="InterPro" id="IPR011992">
    <property type="entry name" value="EF-hand-dom_pair"/>
</dbReference>
<keyword evidence="1" id="KW-0732">Signal</keyword>
<feature type="signal peptide" evidence="1">
    <location>
        <begin position="1"/>
        <end position="20"/>
    </location>
</feature>
<evidence type="ECO:0000313" key="2">
    <source>
        <dbReference type="EMBL" id="MCW1884099.1"/>
    </source>
</evidence>
<reference evidence="2 3" key="1">
    <citation type="submission" date="2022-10" db="EMBL/GenBank/DDBJ databases">
        <title>Luteolibacter flavescens strain MCCC 1K03193, whole genome shotgun sequencing project.</title>
        <authorList>
            <person name="Zhao G."/>
            <person name="Shen L."/>
        </authorList>
    </citation>
    <scope>NUCLEOTIDE SEQUENCE [LARGE SCALE GENOMIC DNA]</scope>
    <source>
        <strain evidence="2 3">MCCC 1K03193</strain>
    </source>
</reference>
<evidence type="ECO:0000256" key="1">
    <source>
        <dbReference type="SAM" id="SignalP"/>
    </source>
</evidence>
<accession>A0ABT3FL84</accession>
<protein>
    <recommendedName>
        <fullName evidence="4">EF-hand domain-containing protein</fullName>
    </recommendedName>
</protein>
<keyword evidence="3" id="KW-1185">Reference proteome</keyword>
<evidence type="ECO:0008006" key="4">
    <source>
        <dbReference type="Google" id="ProtNLM"/>
    </source>
</evidence>
<organism evidence="2 3">
    <name type="scientific">Luteolibacter flavescens</name>
    <dbReference type="NCBI Taxonomy" id="1859460"/>
    <lineage>
        <taxon>Bacteria</taxon>
        <taxon>Pseudomonadati</taxon>
        <taxon>Verrucomicrobiota</taxon>
        <taxon>Verrucomicrobiia</taxon>
        <taxon>Verrucomicrobiales</taxon>
        <taxon>Verrucomicrobiaceae</taxon>
        <taxon>Luteolibacter</taxon>
    </lineage>
</organism>
<name>A0ABT3FL84_9BACT</name>
<dbReference type="Gene3D" id="1.10.238.10">
    <property type="entry name" value="EF-hand"/>
    <property type="match status" value="1"/>
</dbReference>
<gene>
    <name evidence="2" type="ORF">OKA04_05115</name>
</gene>
<dbReference type="EMBL" id="JAPDDS010000002">
    <property type="protein sequence ID" value="MCW1884099.1"/>
    <property type="molecule type" value="Genomic_DNA"/>
</dbReference>
<evidence type="ECO:0000313" key="3">
    <source>
        <dbReference type="Proteomes" id="UP001207930"/>
    </source>
</evidence>
<feature type="chain" id="PRO_5046389105" description="EF-hand domain-containing protein" evidence="1">
    <location>
        <begin position="21"/>
        <end position="182"/>
    </location>
</feature>
<proteinExistence type="predicted"/>
<comment type="caution">
    <text evidence="2">The sequence shown here is derived from an EMBL/GenBank/DDBJ whole genome shotgun (WGS) entry which is preliminary data.</text>
</comment>
<dbReference type="Proteomes" id="UP001207930">
    <property type="component" value="Unassembled WGS sequence"/>
</dbReference>
<dbReference type="SUPFAM" id="SSF47473">
    <property type="entry name" value="EF-hand"/>
    <property type="match status" value="1"/>
</dbReference>
<sequence>MRFAFLPFLCAFIAAPAVQAQSAPKPNRATKAHIRAFERLDLDNDESLSPAELLKATASVKGSFTATNAVVHAWFDLDENGGIDLGEWLDGRTGNGNSEEPSLSGDAAVELDKNGNEKVSRTEFSRVINRYVPAKITRTWFAAQFPGGQVTGSTSVWNNIWDWNFTVVGWDTVAPVGPVAGD</sequence>